<evidence type="ECO:0000313" key="3">
    <source>
        <dbReference type="Proteomes" id="UP000824890"/>
    </source>
</evidence>
<feature type="non-terminal residue" evidence="2">
    <location>
        <position position="108"/>
    </location>
</feature>
<keyword evidence="1" id="KW-0732">Signal</keyword>
<proteinExistence type="predicted"/>
<sequence length="108" mass="11227">MIVLSLVVGGLSFAWGLTDLIPRSHGDSGRLIFVVAAKIESAVSSIEPEASPVRTLCFLAAASVGSVQQRYCEDDLIITANVSALWPLASLLITRCLLAAASVGSGQL</sequence>
<dbReference type="Proteomes" id="UP000824890">
    <property type="component" value="Unassembled WGS sequence"/>
</dbReference>
<reference evidence="2 3" key="1">
    <citation type="submission" date="2021-05" db="EMBL/GenBank/DDBJ databases">
        <title>Genome Assembly of Synthetic Allotetraploid Brassica napus Reveals Homoeologous Exchanges between Subgenomes.</title>
        <authorList>
            <person name="Davis J.T."/>
        </authorList>
    </citation>
    <scope>NUCLEOTIDE SEQUENCE [LARGE SCALE GENOMIC DNA]</scope>
    <source>
        <strain evidence="3">cv. Da-Ae</strain>
        <tissue evidence="2">Seedling</tissue>
    </source>
</reference>
<organism evidence="2 3">
    <name type="scientific">Brassica napus</name>
    <name type="common">Rape</name>
    <dbReference type="NCBI Taxonomy" id="3708"/>
    <lineage>
        <taxon>Eukaryota</taxon>
        <taxon>Viridiplantae</taxon>
        <taxon>Streptophyta</taxon>
        <taxon>Embryophyta</taxon>
        <taxon>Tracheophyta</taxon>
        <taxon>Spermatophyta</taxon>
        <taxon>Magnoliopsida</taxon>
        <taxon>eudicotyledons</taxon>
        <taxon>Gunneridae</taxon>
        <taxon>Pentapetalae</taxon>
        <taxon>rosids</taxon>
        <taxon>malvids</taxon>
        <taxon>Brassicales</taxon>
        <taxon>Brassicaceae</taxon>
        <taxon>Brassiceae</taxon>
        <taxon>Brassica</taxon>
    </lineage>
</organism>
<evidence type="ECO:0000313" key="2">
    <source>
        <dbReference type="EMBL" id="KAH0923851.1"/>
    </source>
</evidence>
<protein>
    <recommendedName>
        <fullName evidence="4">Secreted protein</fullName>
    </recommendedName>
</protein>
<comment type="caution">
    <text evidence="2">The sequence shown here is derived from an EMBL/GenBank/DDBJ whole genome shotgun (WGS) entry which is preliminary data.</text>
</comment>
<evidence type="ECO:0000256" key="1">
    <source>
        <dbReference type="SAM" id="SignalP"/>
    </source>
</evidence>
<feature type="signal peptide" evidence="1">
    <location>
        <begin position="1"/>
        <end position="16"/>
    </location>
</feature>
<accession>A0ABQ8D3A7</accession>
<gene>
    <name evidence="2" type="ORF">HID58_023869</name>
</gene>
<name>A0ABQ8D3A7_BRANA</name>
<keyword evidence="3" id="KW-1185">Reference proteome</keyword>
<feature type="chain" id="PRO_5045083115" description="Secreted protein" evidence="1">
    <location>
        <begin position="17"/>
        <end position="108"/>
    </location>
</feature>
<dbReference type="EMBL" id="JAGKQM010000006">
    <property type="protein sequence ID" value="KAH0923851.1"/>
    <property type="molecule type" value="Genomic_DNA"/>
</dbReference>
<evidence type="ECO:0008006" key="4">
    <source>
        <dbReference type="Google" id="ProtNLM"/>
    </source>
</evidence>